<keyword evidence="2" id="KW-0418">Kinase</keyword>
<feature type="region of interest" description="Disordered" evidence="1">
    <location>
        <begin position="1"/>
        <end position="20"/>
    </location>
</feature>
<reference evidence="2 3" key="1">
    <citation type="submission" date="2015-04" db="EMBL/GenBank/DDBJ databases">
        <title>Lasius niger genome sequencing.</title>
        <authorList>
            <person name="Konorov E.A."/>
            <person name="Nikitin M.A."/>
            <person name="Kirill M.V."/>
            <person name="Chang P."/>
        </authorList>
    </citation>
    <scope>NUCLEOTIDE SEQUENCE [LARGE SCALE GENOMIC DNA]</scope>
    <source>
        <tissue evidence="2">Whole</tissue>
    </source>
</reference>
<feature type="non-terminal residue" evidence="2">
    <location>
        <position position="106"/>
    </location>
</feature>
<evidence type="ECO:0000313" key="3">
    <source>
        <dbReference type="Proteomes" id="UP000036403"/>
    </source>
</evidence>
<proteinExistence type="predicted"/>
<dbReference type="GO" id="GO:0016301">
    <property type="term" value="F:kinase activity"/>
    <property type="evidence" value="ECO:0007669"/>
    <property type="project" value="UniProtKB-KW"/>
</dbReference>
<accession>A0A0J7KA01</accession>
<dbReference type="AlphaFoldDB" id="A0A0J7KA01"/>
<sequence>MFKTGRFEDKNEIMTSRDRDFGRKYVSGTEKESKRKARDEYIKTQKDAMQKFLKIESTLENERTEEMPGTSLQHSCAIVESTNENQDFQDYISLEHNLEHNLSTGT</sequence>
<protein>
    <submittedName>
        <fullName evidence="2">52 kDa repressor of the inhibitor of the protein kinase-like protein</fullName>
    </submittedName>
</protein>
<evidence type="ECO:0000256" key="1">
    <source>
        <dbReference type="SAM" id="MobiDB-lite"/>
    </source>
</evidence>
<gene>
    <name evidence="2" type="ORF">RF55_13490</name>
</gene>
<name>A0A0J7KA01_LASNI</name>
<dbReference type="PaxDb" id="67767-A0A0J7KA01"/>
<keyword evidence="2" id="KW-0808">Transferase</keyword>
<keyword evidence="3" id="KW-1185">Reference proteome</keyword>
<comment type="caution">
    <text evidence="2">The sequence shown here is derived from an EMBL/GenBank/DDBJ whole genome shotgun (WGS) entry which is preliminary data.</text>
</comment>
<dbReference type="OrthoDB" id="6592355at2759"/>
<dbReference type="Proteomes" id="UP000036403">
    <property type="component" value="Unassembled WGS sequence"/>
</dbReference>
<organism evidence="2 3">
    <name type="scientific">Lasius niger</name>
    <name type="common">Black garden ant</name>
    <dbReference type="NCBI Taxonomy" id="67767"/>
    <lineage>
        <taxon>Eukaryota</taxon>
        <taxon>Metazoa</taxon>
        <taxon>Ecdysozoa</taxon>
        <taxon>Arthropoda</taxon>
        <taxon>Hexapoda</taxon>
        <taxon>Insecta</taxon>
        <taxon>Pterygota</taxon>
        <taxon>Neoptera</taxon>
        <taxon>Endopterygota</taxon>
        <taxon>Hymenoptera</taxon>
        <taxon>Apocrita</taxon>
        <taxon>Aculeata</taxon>
        <taxon>Formicoidea</taxon>
        <taxon>Formicidae</taxon>
        <taxon>Formicinae</taxon>
        <taxon>Lasius</taxon>
        <taxon>Lasius</taxon>
    </lineage>
</organism>
<evidence type="ECO:0000313" key="2">
    <source>
        <dbReference type="EMBL" id="KMQ87273.1"/>
    </source>
</evidence>
<dbReference type="EMBL" id="LBMM01010747">
    <property type="protein sequence ID" value="KMQ87273.1"/>
    <property type="molecule type" value="Genomic_DNA"/>
</dbReference>